<keyword evidence="6 8" id="KW-0460">Magnesium</keyword>
<evidence type="ECO:0000256" key="7">
    <source>
        <dbReference type="ARBA" id="ARBA00038093"/>
    </source>
</evidence>
<keyword evidence="5 8" id="KW-0378">Hydrolase</keyword>
<keyword evidence="2 8" id="KW-1277">Toxin-antitoxin system</keyword>
<dbReference type="GO" id="GO:0016787">
    <property type="term" value="F:hydrolase activity"/>
    <property type="evidence" value="ECO:0007669"/>
    <property type="project" value="UniProtKB-KW"/>
</dbReference>
<evidence type="ECO:0000256" key="3">
    <source>
        <dbReference type="ARBA" id="ARBA00022722"/>
    </source>
</evidence>
<feature type="binding site" evidence="8">
    <location>
        <position position="5"/>
    </location>
    <ligand>
        <name>Mg(2+)</name>
        <dbReference type="ChEBI" id="CHEBI:18420"/>
    </ligand>
</feature>
<comment type="similarity">
    <text evidence="7 8">Belongs to the PINc/VapC protein family.</text>
</comment>
<dbReference type="AlphaFoldDB" id="A0A923S627"/>
<sequence length="139" mass="14741">MIVLDTNVVSEPLRPQPDEGVLEWLDAQAAETLYITSITLAELLSGVQALPAGRRRRQLHEAIESQVLPLFGGRVLPFDGAAAAAFATVNSSATAVGNRIGFADGAIASIAASRRFALATRNVKDFRGTGVQLLNPWDA</sequence>
<evidence type="ECO:0000313" key="10">
    <source>
        <dbReference type="EMBL" id="MBC5765742.1"/>
    </source>
</evidence>
<gene>
    <name evidence="8" type="primary">vapC</name>
    <name evidence="10" type="ORF">H8R02_14835</name>
</gene>
<reference evidence="10" key="1">
    <citation type="submission" date="2020-08" db="EMBL/GenBank/DDBJ databases">
        <title>Ramlibacter sp. GTP1 16S ribosomal RNA gene genome sequencing and assembly.</title>
        <authorList>
            <person name="Kang M."/>
        </authorList>
    </citation>
    <scope>NUCLEOTIDE SEQUENCE</scope>
    <source>
        <strain evidence="10">GTP1</strain>
    </source>
</reference>
<dbReference type="GO" id="GO:0000287">
    <property type="term" value="F:magnesium ion binding"/>
    <property type="evidence" value="ECO:0007669"/>
    <property type="project" value="UniProtKB-UniRule"/>
</dbReference>
<keyword evidence="11" id="KW-1185">Reference proteome</keyword>
<dbReference type="Proteomes" id="UP000596827">
    <property type="component" value="Unassembled WGS sequence"/>
</dbReference>
<evidence type="ECO:0000256" key="1">
    <source>
        <dbReference type="ARBA" id="ARBA00001946"/>
    </source>
</evidence>
<dbReference type="PANTHER" id="PTHR33653:SF1">
    <property type="entry name" value="RIBONUCLEASE VAPC2"/>
    <property type="match status" value="1"/>
</dbReference>
<dbReference type="Gene3D" id="3.40.50.1010">
    <property type="entry name" value="5'-nuclease"/>
    <property type="match status" value="1"/>
</dbReference>
<dbReference type="InterPro" id="IPR029060">
    <property type="entry name" value="PIN-like_dom_sf"/>
</dbReference>
<evidence type="ECO:0000256" key="2">
    <source>
        <dbReference type="ARBA" id="ARBA00022649"/>
    </source>
</evidence>
<dbReference type="InterPro" id="IPR022907">
    <property type="entry name" value="VapC_family"/>
</dbReference>
<keyword evidence="8" id="KW-0800">Toxin</keyword>
<evidence type="ECO:0000256" key="6">
    <source>
        <dbReference type="ARBA" id="ARBA00022842"/>
    </source>
</evidence>
<evidence type="ECO:0000259" key="9">
    <source>
        <dbReference type="Pfam" id="PF01850"/>
    </source>
</evidence>
<protein>
    <recommendedName>
        <fullName evidence="8">Ribonuclease VapC</fullName>
        <shortName evidence="8">RNase VapC</shortName>
        <ecNumber evidence="8">3.1.-.-</ecNumber>
    </recommendedName>
    <alternativeName>
        <fullName evidence="8">Toxin VapC</fullName>
    </alternativeName>
</protein>
<name>A0A923S627_9BURK</name>
<evidence type="ECO:0000313" key="11">
    <source>
        <dbReference type="Proteomes" id="UP000596827"/>
    </source>
</evidence>
<comment type="caution">
    <text evidence="10">The sequence shown here is derived from an EMBL/GenBank/DDBJ whole genome shotgun (WGS) entry which is preliminary data.</text>
</comment>
<evidence type="ECO:0000256" key="4">
    <source>
        <dbReference type="ARBA" id="ARBA00022723"/>
    </source>
</evidence>
<dbReference type="HAMAP" id="MF_00265">
    <property type="entry name" value="VapC_Nob1"/>
    <property type="match status" value="1"/>
</dbReference>
<organism evidence="10 11">
    <name type="scientific">Ramlibacter albus</name>
    <dbReference type="NCBI Taxonomy" id="2079448"/>
    <lineage>
        <taxon>Bacteria</taxon>
        <taxon>Pseudomonadati</taxon>
        <taxon>Pseudomonadota</taxon>
        <taxon>Betaproteobacteria</taxon>
        <taxon>Burkholderiales</taxon>
        <taxon>Comamonadaceae</taxon>
        <taxon>Ramlibacter</taxon>
    </lineage>
</organism>
<dbReference type="EMBL" id="JACORU010000005">
    <property type="protein sequence ID" value="MBC5765742.1"/>
    <property type="molecule type" value="Genomic_DNA"/>
</dbReference>
<keyword evidence="4 8" id="KW-0479">Metal-binding</keyword>
<dbReference type="SUPFAM" id="SSF88723">
    <property type="entry name" value="PIN domain-like"/>
    <property type="match status" value="1"/>
</dbReference>
<dbReference type="PANTHER" id="PTHR33653">
    <property type="entry name" value="RIBONUCLEASE VAPC2"/>
    <property type="match status" value="1"/>
</dbReference>
<evidence type="ECO:0000256" key="5">
    <source>
        <dbReference type="ARBA" id="ARBA00022801"/>
    </source>
</evidence>
<proteinExistence type="inferred from homology"/>
<dbReference type="InterPro" id="IPR002716">
    <property type="entry name" value="PIN_dom"/>
</dbReference>
<dbReference type="Pfam" id="PF01850">
    <property type="entry name" value="PIN"/>
    <property type="match status" value="1"/>
</dbReference>
<feature type="domain" description="PIN" evidence="9">
    <location>
        <begin position="2"/>
        <end position="123"/>
    </location>
</feature>
<accession>A0A923S627</accession>
<dbReference type="GO" id="GO:0004540">
    <property type="term" value="F:RNA nuclease activity"/>
    <property type="evidence" value="ECO:0007669"/>
    <property type="project" value="InterPro"/>
</dbReference>
<comment type="cofactor">
    <cofactor evidence="1 8">
        <name>Mg(2+)</name>
        <dbReference type="ChEBI" id="CHEBI:18420"/>
    </cofactor>
</comment>
<feature type="binding site" evidence="8">
    <location>
        <position position="104"/>
    </location>
    <ligand>
        <name>Mg(2+)</name>
        <dbReference type="ChEBI" id="CHEBI:18420"/>
    </ligand>
</feature>
<keyword evidence="3 8" id="KW-0540">Nuclease</keyword>
<comment type="function">
    <text evidence="8">Toxic component of a toxin-antitoxin (TA) system. An RNase.</text>
</comment>
<evidence type="ECO:0000256" key="8">
    <source>
        <dbReference type="HAMAP-Rule" id="MF_00265"/>
    </source>
</evidence>
<dbReference type="RefSeq" id="WP_187082216.1">
    <property type="nucleotide sequence ID" value="NZ_JACORU010000005.1"/>
</dbReference>
<dbReference type="InterPro" id="IPR050556">
    <property type="entry name" value="Type_II_TA_system_RNase"/>
</dbReference>
<dbReference type="EC" id="3.1.-.-" evidence="8"/>
<dbReference type="CDD" id="cd18731">
    <property type="entry name" value="PIN_NgFitB-like"/>
    <property type="match status" value="1"/>
</dbReference>
<dbReference type="GO" id="GO:0090729">
    <property type="term" value="F:toxin activity"/>
    <property type="evidence" value="ECO:0007669"/>
    <property type="project" value="UniProtKB-KW"/>
</dbReference>